<evidence type="ECO:0000313" key="2">
    <source>
        <dbReference type="Proteomes" id="UP001623348"/>
    </source>
</evidence>
<proteinExistence type="predicted"/>
<dbReference type="PANTHER" id="PTHR33332">
    <property type="entry name" value="REVERSE TRANSCRIPTASE DOMAIN-CONTAINING PROTEIN"/>
    <property type="match status" value="1"/>
</dbReference>
<dbReference type="AlphaFoldDB" id="A0ABC9VSS0"/>
<reference evidence="1 2" key="1">
    <citation type="submission" date="2024-06" db="EMBL/GenBank/DDBJ databases">
        <title>The draft genome of Grus japonensis, version 3.</title>
        <authorList>
            <person name="Nabeshima K."/>
            <person name="Suzuki S."/>
            <person name="Onuma M."/>
        </authorList>
    </citation>
    <scope>NUCLEOTIDE SEQUENCE [LARGE SCALE GENOMIC DNA]</scope>
    <source>
        <strain evidence="1 2">451A</strain>
    </source>
</reference>
<accession>A0ABC9VSS0</accession>
<keyword evidence="2" id="KW-1185">Reference proteome</keyword>
<sequence>MKFHETKCKVLHMGWGNPQFQYKLGDEWIESSSAEKDMGILEDEKFDMSWRCALAAQKANRILGCIKSVVSQLNEVIPSFYSALLRPHLVCWIHLWGPQHKKEMDLLEQVRRRAVKMIEGWSTSPMRKD</sequence>
<dbReference type="PRINTS" id="PR01345">
    <property type="entry name" value="CERVTRCPTASE"/>
</dbReference>
<dbReference type="EMBL" id="BAAFJT010000001">
    <property type="protein sequence ID" value="GAB0176486.1"/>
    <property type="molecule type" value="Genomic_DNA"/>
</dbReference>
<comment type="caution">
    <text evidence="1">The sequence shown here is derived from an EMBL/GenBank/DDBJ whole genome shotgun (WGS) entry which is preliminary data.</text>
</comment>
<dbReference type="Proteomes" id="UP001623348">
    <property type="component" value="Unassembled WGS sequence"/>
</dbReference>
<gene>
    <name evidence="1" type="ORF">GRJ2_000113800</name>
</gene>
<organism evidence="1 2">
    <name type="scientific">Grus japonensis</name>
    <name type="common">Japanese crane</name>
    <name type="synonym">Red-crowned crane</name>
    <dbReference type="NCBI Taxonomy" id="30415"/>
    <lineage>
        <taxon>Eukaryota</taxon>
        <taxon>Metazoa</taxon>
        <taxon>Chordata</taxon>
        <taxon>Craniata</taxon>
        <taxon>Vertebrata</taxon>
        <taxon>Euteleostomi</taxon>
        <taxon>Archelosauria</taxon>
        <taxon>Archosauria</taxon>
        <taxon>Dinosauria</taxon>
        <taxon>Saurischia</taxon>
        <taxon>Theropoda</taxon>
        <taxon>Coelurosauria</taxon>
        <taxon>Aves</taxon>
        <taxon>Neognathae</taxon>
        <taxon>Neoaves</taxon>
        <taxon>Gruiformes</taxon>
        <taxon>Gruidae</taxon>
        <taxon>Grus</taxon>
    </lineage>
</organism>
<evidence type="ECO:0000313" key="1">
    <source>
        <dbReference type="EMBL" id="GAB0176486.1"/>
    </source>
</evidence>
<protein>
    <submittedName>
        <fullName evidence="1">Uncharacterized protein</fullName>
    </submittedName>
</protein>
<name>A0ABC9VSS0_GRUJA</name>